<dbReference type="GO" id="GO:1990904">
    <property type="term" value="C:ribonucleoprotein complex"/>
    <property type="evidence" value="ECO:0007669"/>
    <property type="project" value="UniProtKB-KW"/>
</dbReference>
<dbReference type="GO" id="GO:0003729">
    <property type="term" value="F:mRNA binding"/>
    <property type="evidence" value="ECO:0007669"/>
    <property type="project" value="TreeGrafter"/>
</dbReference>
<evidence type="ECO:0000313" key="5">
    <source>
        <dbReference type="Proteomes" id="UP000447434"/>
    </source>
</evidence>
<proteinExistence type="predicted"/>
<evidence type="ECO:0000313" key="4">
    <source>
        <dbReference type="EMBL" id="KAE9601581.1"/>
    </source>
</evidence>
<dbReference type="SUPFAM" id="SSF50182">
    <property type="entry name" value="Sm-like ribonucleoproteins"/>
    <property type="match status" value="1"/>
</dbReference>
<dbReference type="AlphaFoldDB" id="A0A6A4PJ53"/>
<dbReference type="OrthoDB" id="10263346at2759"/>
<sequence>MHFFAEEVIVLLIDDRKVYGCLRSLDHHGNIVLEGARERIIVGDLYCDVPLGLFVIRGESSILIGQLRFGMEDLPEDMMCVSEEEIKKAQKVEKEAKDLKSFMMKRMGFLDFLD</sequence>
<dbReference type="Pfam" id="PF01423">
    <property type="entry name" value="LSM"/>
    <property type="match status" value="1"/>
</dbReference>
<evidence type="ECO:0000259" key="3">
    <source>
        <dbReference type="SMART" id="SM00651"/>
    </source>
</evidence>
<dbReference type="InterPro" id="IPR001163">
    <property type="entry name" value="Sm_dom_euk/arc"/>
</dbReference>
<gene>
    <name evidence="4" type="ORF">Lalb_Chr13g0299371</name>
</gene>
<dbReference type="EMBL" id="WOCE01000013">
    <property type="protein sequence ID" value="KAE9601581.1"/>
    <property type="molecule type" value="Genomic_DNA"/>
</dbReference>
<dbReference type="SMART" id="SM00651">
    <property type="entry name" value="Sm"/>
    <property type="match status" value="1"/>
</dbReference>
<dbReference type="GO" id="GO:1990726">
    <property type="term" value="C:Lsm1-7-Pat1 complex"/>
    <property type="evidence" value="ECO:0007669"/>
    <property type="project" value="TreeGrafter"/>
</dbReference>
<organism evidence="4 5">
    <name type="scientific">Lupinus albus</name>
    <name type="common">White lupine</name>
    <name type="synonym">Lupinus termis</name>
    <dbReference type="NCBI Taxonomy" id="3870"/>
    <lineage>
        <taxon>Eukaryota</taxon>
        <taxon>Viridiplantae</taxon>
        <taxon>Streptophyta</taxon>
        <taxon>Embryophyta</taxon>
        <taxon>Tracheophyta</taxon>
        <taxon>Spermatophyta</taxon>
        <taxon>Magnoliopsida</taxon>
        <taxon>eudicotyledons</taxon>
        <taxon>Gunneridae</taxon>
        <taxon>Pentapetalae</taxon>
        <taxon>rosids</taxon>
        <taxon>fabids</taxon>
        <taxon>Fabales</taxon>
        <taxon>Fabaceae</taxon>
        <taxon>Papilionoideae</taxon>
        <taxon>50 kb inversion clade</taxon>
        <taxon>genistoids sensu lato</taxon>
        <taxon>core genistoids</taxon>
        <taxon>Genisteae</taxon>
        <taxon>Lupinus</taxon>
    </lineage>
</organism>
<reference evidence="5" key="1">
    <citation type="journal article" date="2020" name="Nat. Commun.">
        <title>Genome sequence of the cluster root forming white lupin.</title>
        <authorList>
            <person name="Hufnagel B."/>
            <person name="Marques A."/>
            <person name="Soriano A."/>
            <person name="Marques L."/>
            <person name="Divol F."/>
            <person name="Doumas P."/>
            <person name="Sallet E."/>
            <person name="Mancinotti D."/>
            <person name="Carrere S."/>
            <person name="Marande W."/>
            <person name="Arribat S."/>
            <person name="Keller J."/>
            <person name="Huneau C."/>
            <person name="Blein T."/>
            <person name="Aime D."/>
            <person name="Laguerre M."/>
            <person name="Taylor J."/>
            <person name="Schubert V."/>
            <person name="Nelson M."/>
            <person name="Geu-Flores F."/>
            <person name="Crespi M."/>
            <person name="Gallardo-Guerrero K."/>
            <person name="Delaux P.-M."/>
            <person name="Salse J."/>
            <person name="Berges H."/>
            <person name="Guyot R."/>
            <person name="Gouzy J."/>
            <person name="Peret B."/>
        </authorList>
    </citation>
    <scope>NUCLEOTIDE SEQUENCE [LARGE SCALE GENOMIC DNA]</scope>
    <source>
        <strain evidence="5">cv. Amiga</strain>
    </source>
</reference>
<name>A0A6A4PJ53_LUPAL</name>
<dbReference type="PANTHER" id="PTHR15588:SF8">
    <property type="entry name" value="U6 SNRNA-ASSOCIATED SM-LIKE PROTEIN LSM1"/>
    <property type="match status" value="1"/>
</dbReference>
<dbReference type="Gene3D" id="2.30.30.100">
    <property type="match status" value="1"/>
</dbReference>
<feature type="domain" description="Sm" evidence="3">
    <location>
        <begin position="1"/>
        <end position="66"/>
    </location>
</feature>
<keyword evidence="1" id="KW-0694">RNA-binding</keyword>
<dbReference type="Proteomes" id="UP000447434">
    <property type="component" value="Chromosome 13"/>
</dbReference>
<accession>A0A6A4PJ53</accession>
<protein>
    <submittedName>
        <fullName evidence="4">Putative LSM domain-containing protein</fullName>
    </submittedName>
</protein>
<dbReference type="GO" id="GO:0000290">
    <property type="term" value="P:deadenylation-dependent decapping of nuclear-transcribed mRNA"/>
    <property type="evidence" value="ECO:0007669"/>
    <property type="project" value="TreeGrafter"/>
</dbReference>
<dbReference type="GO" id="GO:0000932">
    <property type="term" value="C:P-body"/>
    <property type="evidence" value="ECO:0007669"/>
    <property type="project" value="TreeGrafter"/>
</dbReference>
<dbReference type="PANTHER" id="PTHR15588">
    <property type="entry name" value="LSM1"/>
    <property type="match status" value="1"/>
</dbReference>
<keyword evidence="5" id="KW-1185">Reference proteome</keyword>
<dbReference type="InterPro" id="IPR010920">
    <property type="entry name" value="LSM_dom_sf"/>
</dbReference>
<evidence type="ECO:0000256" key="2">
    <source>
        <dbReference type="ARBA" id="ARBA00023274"/>
    </source>
</evidence>
<dbReference type="InterPro" id="IPR044642">
    <property type="entry name" value="PTHR15588"/>
</dbReference>
<comment type="caution">
    <text evidence="4">The sequence shown here is derived from an EMBL/GenBank/DDBJ whole genome shotgun (WGS) entry which is preliminary data.</text>
</comment>
<keyword evidence="2" id="KW-0687">Ribonucleoprotein</keyword>
<evidence type="ECO:0000256" key="1">
    <source>
        <dbReference type="ARBA" id="ARBA00022884"/>
    </source>
</evidence>